<evidence type="ECO:0008006" key="2">
    <source>
        <dbReference type="Google" id="ProtNLM"/>
    </source>
</evidence>
<reference evidence="1" key="1">
    <citation type="journal article" date="2014" name="Front. Microbiol.">
        <title>High frequency of phylogenetically diverse reductive dehalogenase-homologous genes in deep subseafloor sedimentary metagenomes.</title>
        <authorList>
            <person name="Kawai M."/>
            <person name="Futagami T."/>
            <person name="Toyoda A."/>
            <person name="Takaki Y."/>
            <person name="Nishi S."/>
            <person name="Hori S."/>
            <person name="Arai W."/>
            <person name="Tsubouchi T."/>
            <person name="Morono Y."/>
            <person name="Uchiyama I."/>
            <person name="Ito T."/>
            <person name="Fujiyama A."/>
            <person name="Inagaki F."/>
            <person name="Takami H."/>
        </authorList>
    </citation>
    <scope>NUCLEOTIDE SEQUENCE</scope>
    <source>
        <strain evidence="1">Expedition CK06-06</strain>
    </source>
</reference>
<feature type="non-terminal residue" evidence="1">
    <location>
        <position position="1"/>
    </location>
</feature>
<organism evidence="1">
    <name type="scientific">marine sediment metagenome</name>
    <dbReference type="NCBI Taxonomy" id="412755"/>
    <lineage>
        <taxon>unclassified sequences</taxon>
        <taxon>metagenomes</taxon>
        <taxon>ecological metagenomes</taxon>
    </lineage>
</organism>
<dbReference type="AlphaFoldDB" id="X1MGZ7"/>
<proteinExistence type="predicted"/>
<evidence type="ECO:0000313" key="1">
    <source>
        <dbReference type="EMBL" id="GAI13955.1"/>
    </source>
</evidence>
<dbReference type="InterPro" id="IPR011990">
    <property type="entry name" value="TPR-like_helical_dom_sf"/>
</dbReference>
<name>X1MGZ7_9ZZZZ</name>
<dbReference type="InterPro" id="IPR019734">
    <property type="entry name" value="TPR_rpt"/>
</dbReference>
<sequence>VYIQFLEMILNHCKENKLVEEQAIVLRSLGRTHSIFKNYVESLNYHRESLKIQRKLGRKNDVAKGLLYLAEDLEVSGNYEEGIKVFKSASEIFRELGKLRICKEIEKEVSRLNEFSKQMFEDEYLMSKFNVDKH</sequence>
<protein>
    <recommendedName>
        <fullName evidence="2">MalT-like TPR region domain-containing protein</fullName>
    </recommendedName>
</protein>
<accession>X1MGZ7</accession>
<dbReference type="EMBL" id="BARV01007878">
    <property type="protein sequence ID" value="GAI13955.1"/>
    <property type="molecule type" value="Genomic_DNA"/>
</dbReference>
<dbReference type="SUPFAM" id="SSF48452">
    <property type="entry name" value="TPR-like"/>
    <property type="match status" value="1"/>
</dbReference>
<comment type="caution">
    <text evidence="1">The sequence shown here is derived from an EMBL/GenBank/DDBJ whole genome shotgun (WGS) entry which is preliminary data.</text>
</comment>
<gene>
    <name evidence="1" type="ORF">S06H3_15970</name>
</gene>
<dbReference type="SMART" id="SM00028">
    <property type="entry name" value="TPR"/>
    <property type="match status" value="2"/>
</dbReference>
<dbReference type="Gene3D" id="1.25.40.10">
    <property type="entry name" value="Tetratricopeptide repeat domain"/>
    <property type="match status" value="1"/>
</dbReference>